<feature type="transmembrane region" description="Helical" evidence="8">
    <location>
        <begin position="162"/>
        <end position="187"/>
    </location>
</feature>
<keyword evidence="11" id="KW-1185">Reference proteome</keyword>
<protein>
    <submittedName>
        <fullName evidence="10">Lycopene cyclase domain-containing protein</fullName>
    </submittedName>
</protein>
<dbReference type="NCBIfam" id="TIGR03462">
    <property type="entry name" value="CarR_dom_SF"/>
    <property type="match status" value="2"/>
</dbReference>
<feature type="transmembrane region" description="Helical" evidence="8">
    <location>
        <begin position="6"/>
        <end position="22"/>
    </location>
</feature>
<evidence type="ECO:0000256" key="4">
    <source>
        <dbReference type="ARBA" id="ARBA00022746"/>
    </source>
</evidence>
<evidence type="ECO:0000256" key="2">
    <source>
        <dbReference type="ARBA" id="ARBA00004829"/>
    </source>
</evidence>
<comment type="subcellular location">
    <subcellularLocation>
        <location evidence="1">Membrane</location>
        <topology evidence="1">Multi-pass membrane protein</topology>
    </subcellularLocation>
</comment>
<gene>
    <name evidence="10" type="ORF">RM540_07895</name>
</gene>
<evidence type="ECO:0000256" key="8">
    <source>
        <dbReference type="SAM" id="Phobius"/>
    </source>
</evidence>
<keyword evidence="3 8" id="KW-0812">Transmembrane</keyword>
<evidence type="ECO:0000256" key="1">
    <source>
        <dbReference type="ARBA" id="ARBA00004141"/>
    </source>
</evidence>
<feature type="domain" description="Lycopene cyclase" evidence="9">
    <location>
        <begin position="133"/>
        <end position="217"/>
    </location>
</feature>
<sequence>MTYLEFHLAFTVPPLVVLALLQGRTRARWGPLALLVGIAFVYTTPWDNYLVAHEVWTYPPGRVLATIGWVPVEEYAFFVIQTVLAGLWLRLFQARWPVPPPAERGARWLGVAVFGALSAAGAAALVAGGHWLYLGLILAWACPVLALMWAVGGELVWARRRLVAVTVVPLSLYLWVADRFAIGQGIWDITDATRTGWEIAGLPVEEALFFVVTTLLVAQGLVMLERPEGARRVAT</sequence>
<feature type="transmembrane region" description="Helical" evidence="8">
    <location>
        <begin position="75"/>
        <end position="93"/>
    </location>
</feature>
<keyword evidence="5 8" id="KW-1133">Transmembrane helix</keyword>
<evidence type="ECO:0000256" key="3">
    <source>
        <dbReference type="ARBA" id="ARBA00022692"/>
    </source>
</evidence>
<feature type="transmembrane region" description="Helical" evidence="8">
    <location>
        <begin position="105"/>
        <end position="125"/>
    </location>
</feature>
<evidence type="ECO:0000256" key="7">
    <source>
        <dbReference type="ARBA" id="ARBA00023235"/>
    </source>
</evidence>
<keyword evidence="6 8" id="KW-0472">Membrane</keyword>
<evidence type="ECO:0000313" key="10">
    <source>
        <dbReference type="EMBL" id="MDT0631670.1"/>
    </source>
</evidence>
<feature type="domain" description="Lycopene cyclase" evidence="9">
    <location>
        <begin position="3"/>
        <end position="85"/>
    </location>
</feature>
<accession>A0ABU3BQX8</accession>
<reference evidence="10 11" key="1">
    <citation type="submission" date="2023-09" db="EMBL/GenBank/DDBJ databases">
        <authorList>
            <person name="Rey-Velasco X."/>
        </authorList>
    </citation>
    <scope>NUCLEOTIDE SEQUENCE [LARGE SCALE GENOMIC DNA]</scope>
    <source>
        <strain evidence="10 11">F394</strain>
    </source>
</reference>
<dbReference type="InterPro" id="IPR017825">
    <property type="entry name" value="Lycopene_cyclase_dom"/>
</dbReference>
<comment type="caution">
    <text evidence="10">The sequence shown here is derived from an EMBL/GenBank/DDBJ whole genome shotgun (WGS) entry which is preliminary data.</text>
</comment>
<dbReference type="Proteomes" id="UP001267426">
    <property type="component" value="Unassembled WGS sequence"/>
</dbReference>
<dbReference type="RefSeq" id="WP_311663054.1">
    <property type="nucleotide sequence ID" value="NZ_JAVRHT010000015.1"/>
</dbReference>
<name>A0ABU3BQX8_9BACT</name>
<evidence type="ECO:0000313" key="11">
    <source>
        <dbReference type="Proteomes" id="UP001267426"/>
    </source>
</evidence>
<dbReference type="EMBL" id="JAVRHT010000015">
    <property type="protein sequence ID" value="MDT0631670.1"/>
    <property type="molecule type" value="Genomic_DNA"/>
</dbReference>
<evidence type="ECO:0000256" key="5">
    <source>
        <dbReference type="ARBA" id="ARBA00022989"/>
    </source>
</evidence>
<dbReference type="Pfam" id="PF18916">
    <property type="entry name" value="Lycopene_cyc"/>
    <property type="match status" value="2"/>
</dbReference>
<keyword evidence="4" id="KW-0125">Carotenoid biosynthesis</keyword>
<keyword evidence="7" id="KW-0413">Isomerase</keyword>
<organism evidence="10 11">
    <name type="scientific">Rubrivirga litoralis</name>
    <dbReference type="NCBI Taxonomy" id="3075598"/>
    <lineage>
        <taxon>Bacteria</taxon>
        <taxon>Pseudomonadati</taxon>
        <taxon>Rhodothermota</taxon>
        <taxon>Rhodothermia</taxon>
        <taxon>Rhodothermales</taxon>
        <taxon>Rubricoccaceae</taxon>
        <taxon>Rubrivirga</taxon>
    </lineage>
</organism>
<feature type="transmembrane region" description="Helical" evidence="8">
    <location>
        <begin position="207"/>
        <end position="224"/>
    </location>
</feature>
<feature type="transmembrane region" description="Helical" evidence="8">
    <location>
        <begin position="29"/>
        <end position="46"/>
    </location>
</feature>
<comment type="pathway">
    <text evidence="2">Carotenoid biosynthesis.</text>
</comment>
<evidence type="ECO:0000256" key="6">
    <source>
        <dbReference type="ARBA" id="ARBA00023136"/>
    </source>
</evidence>
<feature type="transmembrane region" description="Helical" evidence="8">
    <location>
        <begin position="131"/>
        <end position="150"/>
    </location>
</feature>
<evidence type="ECO:0000259" key="9">
    <source>
        <dbReference type="Pfam" id="PF18916"/>
    </source>
</evidence>
<proteinExistence type="predicted"/>